<keyword evidence="3" id="KW-1185">Reference proteome</keyword>
<reference evidence="2 3" key="1">
    <citation type="submission" date="2019-04" db="EMBL/GenBank/DDBJ databases">
        <title>Sulfurimonas crateris sp. nov. a facultative anaerobic sulfur-oxidizing chemolithautotrophic bacterium isolated from a terrestrial mud vulcano.</title>
        <authorList>
            <person name="Ratnikova N.M."/>
            <person name="Slobodkin A.I."/>
            <person name="Merkel A.Y."/>
            <person name="Novikov A."/>
            <person name="Bonch-Osmolovskaya E.A."/>
            <person name="Slobodkina G.B."/>
        </authorList>
    </citation>
    <scope>NUCLEOTIDE SEQUENCE [LARGE SCALE GENOMIC DNA]</scope>
    <source>
        <strain evidence="2 3">SN118</strain>
    </source>
</reference>
<accession>A0A4U2Z476</accession>
<dbReference type="Proteomes" id="UP000309561">
    <property type="component" value="Unassembled WGS sequence"/>
</dbReference>
<evidence type="ECO:0000259" key="1">
    <source>
        <dbReference type="Pfam" id="PF12961"/>
    </source>
</evidence>
<organism evidence="2 3">
    <name type="scientific">Sulfurimonas crateris</name>
    <dbReference type="NCBI Taxonomy" id="2574727"/>
    <lineage>
        <taxon>Bacteria</taxon>
        <taxon>Pseudomonadati</taxon>
        <taxon>Campylobacterota</taxon>
        <taxon>Epsilonproteobacteria</taxon>
        <taxon>Campylobacterales</taxon>
        <taxon>Sulfurimonadaceae</taxon>
        <taxon>Sulfurimonas</taxon>
    </lineage>
</organism>
<feature type="domain" description="DUF3850" evidence="1">
    <location>
        <begin position="3"/>
        <end position="78"/>
    </location>
</feature>
<dbReference type="Pfam" id="PF12961">
    <property type="entry name" value="DUF3850"/>
    <property type="match status" value="1"/>
</dbReference>
<dbReference type="SUPFAM" id="SSF88697">
    <property type="entry name" value="PUA domain-like"/>
    <property type="match status" value="1"/>
</dbReference>
<gene>
    <name evidence="2" type="ORF">FCU45_07955</name>
</gene>
<name>A0A4U2Z476_9BACT</name>
<proteinExistence type="predicted"/>
<protein>
    <submittedName>
        <fullName evidence="2">DUF3850 domain-containing protein</fullName>
    </submittedName>
</protein>
<evidence type="ECO:0000313" key="3">
    <source>
        <dbReference type="Proteomes" id="UP000309561"/>
    </source>
</evidence>
<dbReference type="AlphaFoldDB" id="A0A4U2Z476"/>
<sequence length="80" mass="9575">MRHNLKIMECRYRDIIDCLKTFEIRYNDRNYSIGDTLILHPISKDGKYLHGLGYLPIEVEVVYIDTFQQKENYLVLGICY</sequence>
<dbReference type="InterPro" id="IPR015947">
    <property type="entry name" value="PUA-like_sf"/>
</dbReference>
<evidence type="ECO:0000313" key="2">
    <source>
        <dbReference type="EMBL" id="TKI68889.1"/>
    </source>
</evidence>
<dbReference type="EMBL" id="SZPX01000006">
    <property type="protein sequence ID" value="TKI68889.1"/>
    <property type="molecule type" value="Genomic_DNA"/>
</dbReference>
<comment type="caution">
    <text evidence="2">The sequence shown here is derived from an EMBL/GenBank/DDBJ whole genome shotgun (WGS) entry which is preliminary data.</text>
</comment>
<dbReference type="OrthoDB" id="5465318at2"/>
<dbReference type="Gene3D" id="2.30.130.30">
    <property type="entry name" value="Hypothetical protein"/>
    <property type="match status" value="1"/>
</dbReference>
<dbReference type="RefSeq" id="WP_137014079.1">
    <property type="nucleotide sequence ID" value="NZ_SZPX01000006.1"/>
</dbReference>
<dbReference type="InterPro" id="IPR039440">
    <property type="entry name" value="DUF3850"/>
</dbReference>